<feature type="region of interest" description="Disordered" evidence="14">
    <location>
        <begin position="1849"/>
        <end position="1870"/>
    </location>
</feature>
<dbReference type="Pfam" id="PF00481">
    <property type="entry name" value="PP2C"/>
    <property type="match status" value="1"/>
</dbReference>
<dbReference type="GO" id="GO:0000822">
    <property type="term" value="F:inositol hexakisphosphate binding"/>
    <property type="evidence" value="ECO:0007669"/>
    <property type="project" value="TreeGrafter"/>
</dbReference>
<proteinExistence type="inferred from homology"/>
<organism evidence="16 17">
    <name type="scientific">Argiope bruennichi</name>
    <name type="common">Wasp spider</name>
    <name type="synonym">Aranea bruennichi</name>
    <dbReference type="NCBI Taxonomy" id="94029"/>
    <lineage>
        <taxon>Eukaryota</taxon>
        <taxon>Metazoa</taxon>
        <taxon>Ecdysozoa</taxon>
        <taxon>Arthropoda</taxon>
        <taxon>Chelicerata</taxon>
        <taxon>Arachnida</taxon>
        <taxon>Araneae</taxon>
        <taxon>Araneomorphae</taxon>
        <taxon>Entelegynae</taxon>
        <taxon>Araneoidea</taxon>
        <taxon>Araneidae</taxon>
        <taxon>Argiope</taxon>
    </lineage>
</organism>
<feature type="compositionally biased region" description="Basic and acidic residues" evidence="14">
    <location>
        <begin position="1301"/>
        <end position="1334"/>
    </location>
</feature>
<evidence type="ECO:0000313" key="16">
    <source>
        <dbReference type="EMBL" id="KAF8763435.1"/>
    </source>
</evidence>
<evidence type="ECO:0000256" key="7">
    <source>
        <dbReference type="ARBA" id="ARBA00023132"/>
    </source>
</evidence>
<evidence type="ECO:0000256" key="3">
    <source>
        <dbReference type="ARBA" id="ARBA00022448"/>
    </source>
</evidence>
<sequence>MDEINTFLKEYHNELQSSAADEIIHPKIVGKYILDRSDVSNQIIDWVLHYLDSKKCPYQLAVAIAKNTAQQIEANILEQSQEYVNSDKDELLNTLTLYTETIKKLPVICQSFMDDLNGKETFSSSCSLPYTASVFAIRNKRRRMEDRHVIHHDLNLLLDLKNAPAHSYYAVFDGHSGVDAASYAAAHLHVNIAKHPAFLTDTVTAITEAYKITDENFLKKCSEWNLKSGSTAICALIRERTLYLSWVGDSQAVLVKEGKPVIVTNPHKPDREEERKRIEDLGGEVNCHTGIARVNGVLAVTRALGDIDHKRFICSEPEITTVTLDGTEDFLILACDGLWDGMSPEDVTSALYHNLSGSALDEPLDAVAAKLVHQSKLQGSEDNITAVVVFLRDSKTIKEYATQLVTRVSPQLNFFEMNGGEKGCPSEEISNSLCTKPTVLEFNAASAKKLKNTANVLSSAGITDPSYACPYSESSIEGVAFQKVTSEAIFVPQAKIPSCLAPEATALSELPTPPIDDVLASQDFEKLSSDLSQDFSSLSLEPKPASDSAAVNISSSFGLTETNDILTLEDTKYAITPEEAVDIASSVVSNTIETAVKQISSSASPEAISPVSTHKLNPYAEPFVMKSFISNENQDQTDQTTAGPESAPSEMLSVNEKNESSVIKSVDDLPNTIPNLIDTDNVASEDFSCADKSINKPDESNTSLISLGNECKQDLLTHTSSSTNEPEPQFIEKTTEYVNMSPNPNMHSDVNNIVEPWSELDTNIASAPPLEDLPASKDEKLELSFTSAINTTDAINVVDESFSINPHENPSDSIKEDLFKNVTPGCPISDDGPFISNESPFELNEDLKKNSPEGPKSENPTLPNQLSDGALFTHDLPASSNNIDKTNSSVLLDQSKELFNLSGMTLSPQKAPEVENLLENEPLNKSNKIEDTAEKSSPVKEDASASIGALVSVENTSGISNDALPDQVSNAAKILNDILASPKNTTEIGNSLICDANTELATTAVVLSVNSVDECPVETTVDLQALPEGIPEAEGVTEDVDSDSEKDGGWSYMKGNTVVGGKPKPKETLTKTGKQSSMSDATLKTKKEPLKPSLDSKSKLKAAPLDKTKKPLPEKKVMDPKDPKNKVRNVPSTLPKAPVEKSTKPTTMVRVKKELPVSSVNKVTSVASTKSTTVRNTMSTSKSATLTGTGQSQLSTPKPVSSSPTIGTARPKSAASGIGTKTTARPTGTTVPASKGSSTVQSNKSNVASTARSTTLSRPASSTVPNKTITKSSTLAKPPVSESKTKPVSTMIRKTAAPPAKKPDPKETNVKETKDTVNKQISERKNVLNKKDTLKSATIPAKNVTSVSNKPAAAKPRPAPIKNDINKKDVPKVNKTIAKLPPKTNTLSKASQNAATGKEKKNLPLEDKSNEKRNDPVVENEQSVPESTPVCEEEKFILEANDKEVIVKEQDEAPVNSDSKIVVENNTKMEGNSSEEMPAASVASLMSVMDVGLALQRTSKGQIKYDKYWAEEGRTKEILDEISKKTSNIALSLSPKVLSLITSEVCDGKKSDESDVKKDISVSPPKESKQKSASEISDSYFYEKQSEMELPILEFEAAKLQFMQDVFNSKKQEYDNYTSELQQMTNQEYMLLKRKNELDAKRRTAELEKVEQLILDEARKKEMLQREHYETHAKKLSAKVLEAEMKQKKAEEELKKREKEQTELKVQLNNCQKEAQNSIAKSIEKLASFEHQDHLRIPRKDRMDQMAKVLRSINVYVEKAKTEELSIDDILNANLHVKEAYEMYQDIANDMESAKSKALKSRENAASFSFKENSLPGKTNNLVPRANAQSLFKISDISEYKLFDVSRDENRLPPLPEADEDEEKEVENEKEKELLSQFIAPDAVEGHLKIMEKLKNIESTIQPFKTDTKNKKYRFELQKAINVTINSLSSNSGSQIKAKISRLLSILNGKIPENYRREMNSDSVEYNFCCYLMAKQFVEQGDTQISAQHSAAFPFAMAILGIWNKKPEVGSLILGHFYSLCPYLVPFYPPRQEGMSDSEYLSILGYYIDDEGVVEEKYKFLNRMSGYVRLYAAIIVAPLPANVKDPHPHGLACGWKWLSRILNLEPRPDITATVLYDFLDVTGHSLQKLYGKQFKKTIHILCKDFFPKIKQVTPGGTGGPIERLETFLQRTARKGYIPPPDGFLDANFWNR</sequence>
<keyword evidence="13" id="KW-0175">Coiled coil</keyword>
<dbReference type="InterPro" id="IPR036457">
    <property type="entry name" value="PPM-type-like_dom_sf"/>
</dbReference>
<feature type="compositionally biased region" description="Polar residues" evidence="14">
    <location>
        <begin position="1231"/>
        <end position="1275"/>
    </location>
</feature>
<evidence type="ECO:0000313" key="17">
    <source>
        <dbReference type="Proteomes" id="UP000807504"/>
    </source>
</evidence>
<keyword evidence="6" id="KW-0811">Translocation</keyword>
<feature type="region of interest" description="Disordered" evidence="14">
    <location>
        <begin position="825"/>
        <end position="874"/>
    </location>
</feature>
<feature type="compositionally biased region" description="Low complexity" evidence="14">
    <location>
        <begin position="1220"/>
        <end position="1230"/>
    </location>
</feature>
<dbReference type="PANTHER" id="PTHR12960:SF0">
    <property type="entry name" value="MRNA EXPORT FACTOR GLE1"/>
    <property type="match status" value="1"/>
</dbReference>
<reference evidence="16" key="1">
    <citation type="journal article" date="2020" name="bioRxiv">
        <title>Chromosome-level reference genome of the European wasp spider Argiope bruennichi: a resource for studies on range expansion and evolutionary adaptation.</title>
        <authorList>
            <person name="Sheffer M.M."/>
            <person name="Hoppe A."/>
            <person name="Krehenwinkel H."/>
            <person name="Uhl G."/>
            <person name="Kuss A.W."/>
            <person name="Jensen L."/>
            <person name="Jensen C."/>
            <person name="Gillespie R.G."/>
            <person name="Hoff K.J."/>
            <person name="Prost S."/>
        </authorList>
    </citation>
    <scope>NUCLEOTIDE SEQUENCE</scope>
</reference>
<evidence type="ECO:0000256" key="6">
    <source>
        <dbReference type="ARBA" id="ARBA00023010"/>
    </source>
</evidence>
<name>A0A8T0E026_ARGBR</name>
<evidence type="ECO:0000256" key="5">
    <source>
        <dbReference type="ARBA" id="ARBA00022927"/>
    </source>
</evidence>
<dbReference type="Gene3D" id="3.60.40.10">
    <property type="entry name" value="PPM-type phosphatase domain"/>
    <property type="match status" value="1"/>
</dbReference>
<comment type="function">
    <text evidence="9">Required for the export of mRNAs containing poly(A) tails from the nucleus into the cytoplasm. May be involved in the terminal step of the mRNA transport through the nuclear pore complex (NPC).</text>
</comment>
<comment type="similarity">
    <text evidence="2">Belongs to the GLE1 family.</text>
</comment>
<dbReference type="SMART" id="SM00331">
    <property type="entry name" value="PP2C_SIG"/>
    <property type="match status" value="1"/>
</dbReference>
<dbReference type="PANTHER" id="PTHR12960">
    <property type="entry name" value="GLE-1-RELATED"/>
    <property type="match status" value="1"/>
</dbReference>
<evidence type="ECO:0000256" key="11">
    <source>
        <dbReference type="ARBA" id="ARBA00029983"/>
    </source>
</evidence>
<feature type="coiled-coil region" evidence="13">
    <location>
        <begin position="1607"/>
        <end position="1714"/>
    </location>
</feature>
<dbReference type="InterPro" id="IPR012476">
    <property type="entry name" value="GLE1"/>
</dbReference>
<dbReference type="Proteomes" id="UP000807504">
    <property type="component" value="Unassembled WGS sequence"/>
</dbReference>
<feature type="region of interest" description="Disordered" evidence="14">
    <location>
        <begin position="1165"/>
        <end position="1432"/>
    </location>
</feature>
<feature type="compositionally biased region" description="Polar residues" evidence="14">
    <location>
        <begin position="1175"/>
        <end position="1206"/>
    </location>
</feature>
<dbReference type="SUPFAM" id="SSF81606">
    <property type="entry name" value="PP2C-like"/>
    <property type="match status" value="1"/>
</dbReference>
<dbReference type="InterPro" id="IPR001932">
    <property type="entry name" value="PPM-type_phosphatase-like_dom"/>
</dbReference>
<feature type="domain" description="PPM-type phosphatase" evidence="15">
    <location>
        <begin position="131"/>
        <end position="391"/>
    </location>
</feature>
<keyword evidence="17" id="KW-1185">Reference proteome</keyword>
<evidence type="ECO:0000256" key="9">
    <source>
        <dbReference type="ARBA" id="ARBA00024680"/>
    </source>
</evidence>
<evidence type="ECO:0000256" key="2">
    <source>
        <dbReference type="ARBA" id="ARBA00011056"/>
    </source>
</evidence>
<feature type="compositionally biased region" description="Acidic residues" evidence="14">
    <location>
        <begin position="1857"/>
        <end position="1866"/>
    </location>
</feature>
<evidence type="ECO:0000256" key="4">
    <source>
        <dbReference type="ARBA" id="ARBA00022816"/>
    </source>
</evidence>
<evidence type="ECO:0000256" key="8">
    <source>
        <dbReference type="ARBA" id="ARBA00023242"/>
    </source>
</evidence>
<keyword evidence="5" id="KW-0653">Protein transport</keyword>
<feature type="compositionally biased region" description="Polar residues" evidence="14">
    <location>
        <begin position="858"/>
        <end position="867"/>
    </location>
</feature>
<comment type="subcellular location">
    <subcellularLocation>
        <location evidence="1">Nucleus</location>
        <location evidence="1">Nuclear pore complex</location>
    </subcellularLocation>
</comment>
<comment type="caution">
    <text evidence="16">The sequence shown here is derived from an EMBL/GenBank/DDBJ whole genome shotgun (WGS) entry which is preliminary data.</text>
</comment>
<gene>
    <name evidence="16" type="ORF">HNY73_021621</name>
</gene>
<reference evidence="16" key="2">
    <citation type="submission" date="2020-06" db="EMBL/GenBank/DDBJ databases">
        <authorList>
            <person name="Sheffer M."/>
        </authorList>
    </citation>
    <scope>NUCLEOTIDE SEQUENCE</scope>
</reference>
<feature type="compositionally biased region" description="Polar residues" evidence="14">
    <location>
        <begin position="1456"/>
        <end position="1475"/>
    </location>
</feature>
<dbReference type="PROSITE" id="PS51746">
    <property type="entry name" value="PPM_2"/>
    <property type="match status" value="1"/>
</dbReference>
<keyword evidence="7" id="KW-0906">Nuclear pore complex</keyword>
<feature type="compositionally biased region" description="Low complexity" evidence="14">
    <location>
        <begin position="1165"/>
        <end position="1174"/>
    </location>
</feature>
<dbReference type="GO" id="GO:0044614">
    <property type="term" value="C:nuclear pore cytoplasmic filaments"/>
    <property type="evidence" value="ECO:0007669"/>
    <property type="project" value="TreeGrafter"/>
</dbReference>
<feature type="region of interest" description="Disordered" evidence="14">
    <location>
        <begin position="633"/>
        <end position="654"/>
    </location>
</feature>
<dbReference type="GO" id="GO:0031369">
    <property type="term" value="F:translation initiation factor binding"/>
    <property type="evidence" value="ECO:0007669"/>
    <property type="project" value="TreeGrafter"/>
</dbReference>
<evidence type="ECO:0000256" key="14">
    <source>
        <dbReference type="SAM" id="MobiDB-lite"/>
    </source>
</evidence>
<feature type="compositionally biased region" description="Basic and acidic residues" evidence="14">
    <location>
        <begin position="1083"/>
        <end position="1125"/>
    </location>
</feature>
<evidence type="ECO:0000256" key="10">
    <source>
        <dbReference type="ARBA" id="ARBA00026227"/>
    </source>
</evidence>
<feature type="region of interest" description="Disordered" evidence="14">
    <location>
        <begin position="1449"/>
        <end position="1476"/>
    </location>
</feature>
<evidence type="ECO:0000256" key="13">
    <source>
        <dbReference type="SAM" id="Coils"/>
    </source>
</evidence>
<dbReference type="Gene3D" id="1.25.40.510">
    <property type="entry name" value="GLE1-like"/>
    <property type="match status" value="1"/>
</dbReference>
<protein>
    <recommendedName>
        <fullName evidence="10">mRNA export factor GLE1</fullName>
    </recommendedName>
    <alternativeName>
        <fullName evidence="12">GLE1 RNA export mediator</fullName>
    </alternativeName>
    <alternativeName>
        <fullName evidence="11">Nucleoporin GLE1</fullName>
    </alternativeName>
</protein>
<dbReference type="GO" id="GO:0015031">
    <property type="term" value="P:protein transport"/>
    <property type="evidence" value="ECO:0007669"/>
    <property type="project" value="UniProtKB-KW"/>
</dbReference>
<dbReference type="CDD" id="cd00143">
    <property type="entry name" value="PP2Cc"/>
    <property type="match status" value="1"/>
</dbReference>
<dbReference type="EMBL" id="JABXBU010002231">
    <property type="protein sequence ID" value="KAF8763435.1"/>
    <property type="molecule type" value="Genomic_DNA"/>
</dbReference>
<dbReference type="InterPro" id="IPR038506">
    <property type="entry name" value="GLE1-like_sf"/>
</dbReference>
<feature type="compositionally biased region" description="Polar residues" evidence="14">
    <location>
        <begin position="633"/>
        <end position="643"/>
    </location>
</feature>
<keyword evidence="4" id="KW-0509">mRNA transport</keyword>
<dbReference type="GO" id="GO:0005737">
    <property type="term" value="C:cytoplasm"/>
    <property type="evidence" value="ECO:0007669"/>
    <property type="project" value="TreeGrafter"/>
</dbReference>
<evidence type="ECO:0000256" key="1">
    <source>
        <dbReference type="ARBA" id="ARBA00004567"/>
    </source>
</evidence>
<dbReference type="Pfam" id="PF07817">
    <property type="entry name" value="GLE1"/>
    <property type="match status" value="1"/>
</dbReference>
<keyword evidence="3" id="KW-0813">Transport</keyword>
<dbReference type="SMART" id="SM00332">
    <property type="entry name" value="PP2Cc"/>
    <property type="match status" value="1"/>
</dbReference>
<keyword evidence="8" id="KW-0539">Nucleus</keyword>
<dbReference type="GO" id="GO:0016973">
    <property type="term" value="P:poly(A)+ mRNA export from nucleus"/>
    <property type="evidence" value="ECO:0007669"/>
    <property type="project" value="InterPro"/>
</dbReference>
<evidence type="ECO:0000256" key="12">
    <source>
        <dbReference type="ARBA" id="ARBA00030897"/>
    </source>
</evidence>
<accession>A0A8T0E026</accession>
<feature type="region of interest" description="Disordered" evidence="14">
    <location>
        <begin position="1025"/>
        <end position="1153"/>
    </location>
</feature>
<feature type="compositionally biased region" description="Polar residues" evidence="14">
    <location>
        <begin position="1383"/>
        <end position="1395"/>
    </location>
</feature>
<evidence type="ECO:0000259" key="15">
    <source>
        <dbReference type="PROSITE" id="PS51746"/>
    </source>
</evidence>
<feature type="compositionally biased region" description="Basic and acidic residues" evidence="14">
    <location>
        <begin position="1549"/>
        <end position="1572"/>
    </location>
</feature>
<feature type="region of interest" description="Disordered" evidence="14">
    <location>
        <begin position="1549"/>
        <end position="1575"/>
    </location>
</feature>
<feature type="compositionally biased region" description="Polar residues" evidence="14">
    <location>
        <begin position="1070"/>
        <end position="1082"/>
    </location>
</feature>
<dbReference type="GO" id="GO:0005543">
    <property type="term" value="F:phospholipid binding"/>
    <property type="evidence" value="ECO:0007669"/>
    <property type="project" value="TreeGrafter"/>
</dbReference>
<feature type="compositionally biased region" description="Basic and acidic residues" evidence="14">
    <location>
        <begin position="1397"/>
        <end position="1416"/>
    </location>
</feature>